<protein>
    <recommendedName>
        <fullName evidence="7">T-box domain-containing protein</fullName>
    </recommendedName>
</protein>
<dbReference type="InterPro" id="IPR001699">
    <property type="entry name" value="TF_T-box"/>
</dbReference>
<evidence type="ECO:0000256" key="5">
    <source>
        <dbReference type="PROSITE-ProRule" id="PRU00201"/>
    </source>
</evidence>
<feature type="domain" description="T-box" evidence="7">
    <location>
        <begin position="238"/>
        <end position="422"/>
    </location>
</feature>
<feature type="compositionally biased region" description="Polar residues" evidence="6">
    <location>
        <begin position="89"/>
        <end position="99"/>
    </location>
</feature>
<proteinExistence type="predicted"/>
<comment type="caution">
    <text evidence="8">The sequence shown here is derived from an EMBL/GenBank/DDBJ whole genome shotgun (WGS) entry which is preliminary data.</text>
</comment>
<dbReference type="Proteomes" id="UP000271974">
    <property type="component" value="Unassembled WGS sequence"/>
</dbReference>
<dbReference type="GO" id="GO:0045893">
    <property type="term" value="P:positive regulation of DNA-templated transcription"/>
    <property type="evidence" value="ECO:0007669"/>
    <property type="project" value="InterPro"/>
</dbReference>
<comment type="subcellular location">
    <subcellularLocation>
        <location evidence="5">Nucleus</location>
    </subcellularLocation>
</comment>
<feature type="region of interest" description="Disordered" evidence="6">
    <location>
        <begin position="35"/>
        <end position="106"/>
    </location>
</feature>
<sequence length="684" mass="75494">METSKKIQEGRHSIQNILREDKCLDYHGVKVVSTSHISNKSSSPPGLQDTSITPNIHRNPNSVGTLDDSYKSGENSLAKGFNDEKKEGSVTSESNTNTPGLREAARDRTKELCTPIWLLNSWTTSAAPALESETINNSHQRSFDSGNTNDYESSVGFGNIISKQNLSKSIMDGASTQDHPTMADSFTDRASPDLGASEASNHELIHSGRQDPNPQRYRVDERLTNNVCQTKDGVSVTLLNSALWKAFSTVGTEMIINRSGRRMFPYLALSVSGLSPHAMYRVSLQILPASSRRYKYITNRWLPVGIADTEAVQDPYIHTDSLSSGEQLNKIKLIFSKVKLTNNKESADCNILLHSMHKYRIVTTFTQIDSGKSPDNQHTGLRNPSLSFHFPETDFIAVTAYQNEAVTQMKIHNNPFAKAFRDANFSAFRRGVSGRRKRQSLYLNNMKPTKRSRFSQRSRGETSDIASGQAPRGDDDTCQLPLSVDAVRMRPHTKFDHGFLLPETSLDTGAGMNSENWTRPIERASEMQASSQASSFSLTPDKLGLAAVSPWVSLYSNLVRSHLLQFQYLHADTLTAATPDLSITSTAAANTPSACTNSKSNTSIRAADVATNAYSWRPEDIADRSCLEVIPRSFQALCPSETTGNWVNAKPQTPPQPIPAHPDNIRCMDSQHLAVKPPKSVSID</sequence>
<dbReference type="PANTHER" id="PTHR11267:SF181">
    <property type="entry name" value="OPTOMOTOR-BLIND PROTEIN"/>
    <property type="match status" value="1"/>
</dbReference>
<evidence type="ECO:0000256" key="6">
    <source>
        <dbReference type="SAM" id="MobiDB-lite"/>
    </source>
</evidence>
<dbReference type="AlphaFoldDB" id="A0A433U2Z3"/>
<dbReference type="CDD" id="cd00182">
    <property type="entry name" value="T-box"/>
    <property type="match status" value="1"/>
</dbReference>
<evidence type="ECO:0000256" key="2">
    <source>
        <dbReference type="ARBA" id="ARBA00023125"/>
    </source>
</evidence>
<dbReference type="GO" id="GO:0000981">
    <property type="term" value="F:DNA-binding transcription factor activity, RNA polymerase II-specific"/>
    <property type="evidence" value="ECO:0007669"/>
    <property type="project" value="TreeGrafter"/>
</dbReference>
<keyword evidence="3" id="KW-0804">Transcription</keyword>
<organism evidence="8 9">
    <name type="scientific">Elysia chlorotica</name>
    <name type="common">Eastern emerald elysia</name>
    <name type="synonym">Sea slug</name>
    <dbReference type="NCBI Taxonomy" id="188477"/>
    <lineage>
        <taxon>Eukaryota</taxon>
        <taxon>Metazoa</taxon>
        <taxon>Spiralia</taxon>
        <taxon>Lophotrochozoa</taxon>
        <taxon>Mollusca</taxon>
        <taxon>Gastropoda</taxon>
        <taxon>Heterobranchia</taxon>
        <taxon>Euthyneura</taxon>
        <taxon>Panpulmonata</taxon>
        <taxon>Sacoglossa</taxon>
        <taxon>Placobranchoidea</taxon>
        <taxon>Plakobranchidae</taxon>
        <taxon>Elysia</taxon>
    </lineage>
</organism>
<dbReference type="InterPro" id="IPR036960">
    <property type="entry name" value="T-box_sf"/>
</dbReference>
<dbReference type="Pfam" id="PF00907">
    <property type="entry name" value="T-box"/>
    <property type="match status" value="1"/>
</dbReference>
<feature type="compositionally biased region" description="Polar residues" evidence="6">
    <location>
        <begin position="35"/>
        <end position="64"/>
    </location>
</feature>
<evidence type="ECO:0000256" key="1">
    <source>
        <dbReference type="ARBA" id="ARBA00023015"/>
    </source>
</evidence>
<dbReference type="GO" id="GO:0001708">
    <property type="term" value="P:cell fate specification"/>
    <property type="evidence" value="ECO:0007669"/>
    <property type="project" value="TreeGrafter"/>
</dbReference>
<dbReference type="PANTHER" id="PTHR11267">
    <property type="entry name" value="T-BOX PROTEIN-RELATED"/>
    <property type="match status" value="1"/>
</dbReference>
<dbReference type="PROSITE" id="PS50252">
    <property type="entry name" value="TBOX_3"/>
    <property type="match status" value="1"/>
</dbReference>
<dbReference type="InterPro" id="IPR046360">
    <property type="entry name" value="T-box_DNA-bd"/>
</dbReference>
<keyword evidence="4 5" id="KW-0539">Nucleus</keyword>
<dbReference type="PRINTS" id="PR00937">
    <property type="entry name" value="TBOX"/>
</dbReference>
<keyword evidence="2 5" id="KW-0238">DNA-binding</keyword>
<evidence type="ECO:0000313" key="8">
    <source>
        <dbReference type="EMBL" id="RUS88194.1"/>
    </source>
</evidence>
<dbReference type="SUPFAM" id="SSF49417">
    <property type="entry name" value="p53-like transcription factors"/>
    <property type="match status" value="1"/>
</dbReference>
<dbReference type="STRING" id="188477.A0A433U2Z3"/>
<dbReference type="EMBL" id="RQTK01000090">
    <property type="protein sequence ID" value="RUS88194.1"/>
    <property type="molecule type" value="Genomic_DNA"/>
</dbReference>
<dbReference type="GO" id="GO:0005634">
    <property type="term" value="C:nucleus"/>
    <property type="evidence" value="ECO:0007669"/>
    <property type="project" value="UniProtKB-SubCell"/>
</dbReference>
<evidence type="ECO:0000256" key="4">
    <source>
        <dbReference type="ARBA" id="ARBA00023242"/>
    </source>
</evidence>
<evidence type="ECO:0000259" key="7">
    <source>
        <dbReference type="PROSITE" id="PS50252"/>
    </source>
</evidence>
<feature type="region of interest" description="Disordered" evidence="6">
    <location>
        <begin position="445"/>
        <end position="478"/>
    </location>
</feature>
<dbReference type="Gene3D" id="2.60.40.820">
    <property type="entry name" value="Transcription factor, T-box"/>
    <property type="match status" value="1"/>
</dbReference>
<dbReference type="GO" id="GO:0000978">
    <property type="term" value="F:RNA polymerase II cis-regulatory region sequence-specific DNA binding"/>
    <property type="evidence" value="ECO:0007669"/>
    <property type="project" value="InterPro"/>
</dbReference>
<dbReference type="GO" id="GO:0000785">
    <property type="term" value="C:chromatin"/>
    <property type="evidence" value="ECO:0007669"/>
    <property type="project" value="TreeGrafter"/>
</dbReference>
<evidence type="ECO:0000313" key="9">
    <source>
        <dbReference type="Proteomes" id="UP000271974"/>
    </source>
</evidence>
<dbReference type="InterPro" id="IPR008967">
    <property type="entry name" value="p53-like_TF_DNA-bd_sf"/>
</dbReference>
<name>A0A433U2Z3_ELYCH</name>
<dbReference type="SMART" id="SM00425">
    <property type="entry name" value="TBOX"/>
    <property type="match status" value="1"/>
</dbReference>
<reference evidence="8 9" key="1">
    <citation type="submission" date="2019-01" db="EMBL/GenBank/DDBJ databases">
        <title>A draft genome assembly of the solar-powered sea slug Elysia chlorotica.</title>
        <authorList>
            <person name="Cai H."/>
            <person name="Li Q."/>
            <person name="Fang X."/>
            <person name="Li J."/>
            <person name="Curtis N.E."/>
            <person name="Altenburger A."/>
            <person name="Shibata T."/>
            <person name="Feng M."/>
            <person name="Maeda T."/>
            <person name="Schwartz J.A."/>
            <person name="Shigenobu S."/>
            <person name="Lundholm N."/>
            <person name="Nishiyama T."/>
            <person name="Yang H."/>
            <person name="Hasebe M."/>
            <person name="Li S."/>
            <person name="Pierce S.K."/>
            <person name="Wang J."/>
        </authorList>
    </citation>
    <scope>NUCLEOTIDE SEQUENCE [LARGE SCALE GENOMIC DNA]</scope>
    <source>
        <strain evidence="8">EC2010</strain>
        <tissue evidence="8">Whole organism of an adult</tissue>
    </source>
</reference>
<keyword evidence="1" id="KW-0805">Transcription regulation</keyword>
<keyword evidence="9" id="KW-1185">Reference proteome</keyword>
<gene>
    <name evidence="8" type="ORF">EGW08_004026</name>
</gene>
<dbReference type="OrthoDB" id="7442607at2759"/>
<accession>A0A433U2Z3</accession>
<comment type="caution">
    <text evidence="5">Lacks conserved residue(s) required for the propagation of feature annotation.</text>
</comment>
<evidence type="ECO:0000256" key="3">
    <source>
        <dbReference type="ARBA" id="ARBA00023163"/>
    </source>
</evidence>